<comment type="caution">
    <text evidence="1">The sequence shown here is derived from an EMBL/GenBank/DDBJ whole genome shotgun (WGS) entry which is preliminary data.</text>
</comment>
<reference evidence="1 2" key="1">
    <citation type="submission" date="2014-03" db="EMBL/GenBank/DDBJ databases">
        <title>Bradyrhizobium valentinum sp. nov., isolated from effective nodules of Lupinus mariae-josephae, a lupine endemic of basic-lime soils in Eastern Spain.</title>
        <authorList>
            <person name="Duran D."/>
            <person name="Rey L."/>
            <person name="Navarro A."/>
            <person name="Busquets A."/>
            <person name="Imperial J."/>
            <person name="Ruiz-Argueso T."/>
        </authorList>
    </citation>
    <scope>NUCLEOTIDE SEQUENCE [LARGE SCALE GENOMIC DNA]</scope>
    <source>
        <strain evidence="1 2">PAC68</strain>
    </source>
</reference>
<dbReference type="EMBL" id="LLXZ01000026">
    <property type="protein sequence ID" value="KRR13481.1"/>
    <property type="molecule type" value="Genomic_DNA"/>
</dbReference>
<gene>
    <name evidence="1" type="ORF">CQ12_40600</name>
</gene>
<dbReference type="AlphaFoldDB" id="A0A0R3M045"/>
<accession>A0A0R3M045</accession>
<organism evidence="1 2">
    <name type="scientific">Bradyrhizobium jicamae</name>
    <dbReference type="NCBI Taxonomy" id="280332"/>
    <lineage>
        <taxon>Bacteria</taxon>
        <taxon>Pseudomonadati</taxon>
        <taxon>Pseudomonadota</taxon>
        <taxon>Alphaproteobacteria</taxon>
        <taxon>Hyphomicrobiales</taxon>
        <taxon>Nitrobacteraceae</taxon>
        <taxon>Bradyrhizobium</taxon>
    </lineage>
</organism>
<dbReference type="RefSeq" id="WP_057834171.1">
    <property type="nucleotide sequence ID" value="NZ_LLXZ01000026.1"/>
</dbReference>
<name>A0A0R3M045_9BRAD</name>
<dbReference type="Proteomes" id="UP000050863">
    <property type="component" value="Unassembled WGS sequence"/>
</dbReference>
<proteinExistence type="predicted"/>
<dbReference type="OrthoDB" id="2661796at2"/>
<evidence type="ECO:0000313" key="2">
    <source>
        <dbReference type="Proteomes" id="UP000050863"/>
    </source>
</evidence>
<protein>
    <recommendedName>
        <fullName evidence="3">Protein rhiA</fullName>
    </recommendedName>
</protein>
<evidence type="ECO:0008006" key="3">
    <source>
        <dbReference type="Google" id="ProtNLM"/>
    </source>
</evidence>
<sequence>MTSYSLTCVNNSQLHGSFAVFQKAPPTTIPGNVFSLAWFARPTAPGSRVTFAWSLDYSFVWSETGVLQSGVNFAATQVQPADPSGQNLIQLTQDSAGATTFINPSVDGAVGSLTIRQLSNVVPNRTSVGVGMAGSGTFVVQAAPNMTAVFTPRPNYWVIFGNYQTGDVIDIEDVTGAVEATYGGALTARTAAIGLENLIKVS</sequence>
<evidence type="ECO:0000313" key="1">
    <source>
        <dbReference type="EMBL" id="KRR13481.1"/>
    </source>
</evidence>
<keyword evidence="2" id="KW-1185">Reference proteome</keyword>